<feature type="transmembrane region" description="Helical" evidence="1">
    <location>
        <begin position="36"/>
        <end position="56"/>
    </location>
</feature>
<protein>
    <submittedName>
        <fullName evidence="2">NADH dehydrogenase subunit 5</fullName>
    </submittedName>
</protein>
<keyword evidence="1" id="KW-0472">Membrane</keyword>
<evidence type="ECO:0000313" key="2">
    <source>
        <dbReference type="EMBL" id="BAA21008.1"/>
    </source>
</evidence>
<sequence length="92" mass="10146">MLVSLSLSSLLTLFFMTLIASGISGLLFLHPRVPLGYIRIHIGILALPPLVSLVNLANKSVEGNVGPWYFDSLAWLMTFFVLTIGLIIQRFS</sequence>
<feature type="transmembrane region" description="Helical" evidence="1">
    <location>
        <begin position="68"/>
        <end position="88"/>
    </location>
</feature>
<keyword evidence="1" id="KW-0812">Transmembrane</keyword>
<feature type="non-terminal residue" evidence="2">
    <location>
        <position position="92"/>
    </location>
</feature>
<feature type="transmembrane region" description="Helical" evidence="1">
    <location>
        <begin position="6"/>
        <end position="29"/>
    </location>
</feature>
<accession>Q45640</accession>
<name>Q45640_BACIU</name>
<evidence type="ECO:0000256" key="1">
    <source>
        <dbReference type="SAM" id="Phobius"/>
    </source>
</evidence>
<keyword evidence="1" id="KW-1133">Transmembrane helix</keyword>
<reference evidence="2" key="1">
    <citation type="journal article" date="1995" name="Mutat. Res.">
        <title>Diverse capacities for the adaptive response to DNA alkylation in Bacillus species and strains.</title>
        <authorList>
            <person name="Morohoshi F."/>
            <person name="Munakata N."/>
        </authorList>
    </citation>
    <scope>NUCLEOTIDE SEQUENCE</scope>
    <source>
        <strain evidence="2">W23</strain>
    </source>
</reference>
<proteinExistence type="predicted"/>
<organism evidence="2">
    <name type="scientific">Bacillus subtilis</name>
    <dbReference type="NCBI Taxonomy" id="1423"/>
    <lineage>
        <taxon>Bacteria</taxon>
        <taxon>Bacillati</taxon>
        <taxon>Bacillota</taxon>
        <taxon>Bacilli</taxon>
        <taxon>Bacillales</taxon>
        <taxon>Bacillaceae</taxon>
        <taxon>Bacillus</taxon>
    </lineage>
</organism>
<dbReference type="AlphaFoldDB" id="Q45640"/>
<dbReference type="EMBL" id="D21199">
    <property type="protein sequence ID" value="BAA21008.1"/>
    <property type="molecule type" value="Genomic_DNA"/>
</dbReference>